<comment type="subcellular location">
    <subcellularLocation>
        <location evidence="1">Membrane</location>
    </subcellularLocation>
</comment>
<dbReference type="AlphaFoldDB" id="A0A6J7NGG0"/>
<dbReference type="InterPro" id="IPR001733">
    <property type="entry name" value="Peptidase_S26B"/>
</dbReference>
<evidence type="ECO:0000313" key="6">
    <source>
        <dbReference type="EMBL" id="CAB4991628.1"/>
    </source>
</evidence>
<organism evidence="6">
    <name type="scientific">freshwater metagenome</name>
    <dbReference type="NCBI Taxonomy" id="449393"/>
    <lineage>
        <taxon>unclassified sequences</taxon>
        <taxon>metagenomes</taxon>
        <taxon>ecological metagenomes</taxon>
    </lineage>
</organism>
<keyword evidence="3 5" id="KW-1133">Transmembrane helix</keyword>
<keyword evidence="4 5" id="KW-0472">Membrane</keyword>
<evidence type="ECO:0000256" key="1">
    <source>
        <dbReference type="ARBA" id="ARBA00004370"/>
    </source>
</evidence>
<keyword evidence="2 5" id="KW-0812">Transmembrane</keyword>
<dbReference type="SUPFAM" id="SSF51306">
    <property type="entry name" value="LexA/Signal peptidase"/>
    <property type="match status" value="1"/>
</dbReference>
<dbReference type="CDD" id="cd06530">
    <property type="entry name" value="S26_SPase_I"/>
    <property type="match status" value="1"/>
</dbReference>
<evidence type="ECO:0000256" key="3">
    <source>
        <dbReference type="ARBA" id="ARBA00022989"/>
    </source>
</evidence>
<gene>
    <name evidence="6" type="ORF">UFOPK4035_00227</name>
</gene>
<reference evidence="6" key="1">
    <citation type="submission" date="2020-05" db="EMBL/GenBank/DDBJ databases">
        <authorList>
            <person name="Chiriac C."/>
            <person name="Salcher M."/>
            <person name="Ghai R."/>
            <person name="Kavagutti S V."/>
        </authorList>
    </citation>
    <scope>NUCLEOTIDE SEQUENCE</scope>
</reference>
<evidence type="ECO:0000256" key="2">
    <source>
        <dbReference type="ARBA" id="ARBA00022692"/>
    </source>
</evidence>
<dbReference type="GO" id="GO:0006465">
    <property type="term" value="P:signal peptide processing"/>
    <property type="evidence" value="ECO:0007669"/>
    <property type="project" value="InterPro"/>
</dbReference>
<dbReference type="GO" id="GO:0004252">
    <property type="term" value="F:serine-type endopeptidase activity"/>
    <property type="evidence" value="ECO:0007669"/>
    <property type="project" value="InterPro"/>
</dbReference>
<evidence type="ECO:0000256" key="5">
    <source>
        <dbReference type="SAM" id="Phobius"/>
    </source>
</evidence>
<dbReference type="PRINTS" id="PR00728">
    <property type="entry name" value="SIGNALPTASE"/>
</dbReference>
<name>A0A6J7NGG0_9ZZZZ</name>
<dbReference type="EMBL" id="CAFBOX010000020">
    <property type="protein sequence ID" value="CAB4991628.1"/>
    <property type="molecule type" value="Genomic_DNA"/>
</dbReference>
<dbReference type="GO" id="GO:0016020">
    <property type="term" value="C:membrane"/>
    <property type="evidence" value="ECO:0007669"/>
    <property type="project" value="UniProtKB-SubCell"/>
</dbReference>
<protein>
    <submittedName>
        <fullName evidence="6">Unannotated protein</fullName>
    </submittedName>
</protein>
<accession>A0A6J7NGG0</accession>
<feature type="transmembrane region" description="Helical" evidence="5">
    <location>
        <begin position="87"/>
        <end position="108"/>
    </location>
</feature>
<sequence length="232" mass="25262">MANLDDELDGDASIQLGKMEMWIDRRSDIPESNVLVTVSDLEGEHSYLVAGNKIVKTKSSLFVQAPEERIVVGTRSWYRKATVLSRWFGYVLAFTLISFSILSFQGSIKARVVLTGSMVPTINPGDMILTTPPSNITPKIGSIVAYVGRRFDGTAVGVFSHRIIGGSAESGFIVKGDANPAPDTQKPKIPDITGVVIFVIPLIGKFLTPKSLMVIIPLIFGLWLILDALKNE</sequence>
<dbReference type="InterPro" id="IPR036286">
    <property type="entry name" value="LexA/Signal_pep-like_sf"/>
</dbReference>
<feature type="transmembrane region" description="Helical" evidence="5">
    <location>
        <begin position="211"/>
        <end position="229"/>
    </location>
</feature>
<evidence type="ECO:0000256" key="4">
    <source>
        <dbReference type="ARBA" id="ARBA00023136"/>
    </source>
</evidence>
<proteinExistence type="predicted"/>
<dbReference type="InterPro" id="IPR019533">
    <property type="entry name" value="Peptidase_S26"/>
</dbReference>